<accession>A0A4Q5GLH0</accession>
<evidence type="ECO:0000259" key="2">
    <source>
        <dbReference type="Pfam" id="PF03432"/>
    </source>
</evidence>
<dbReference type="InterPro" id="IPR005094">
    <property type="entry name" value="Endonuclease_MobA/VirD2"/>
</dbReference>
<evidence type="ECO:0000313" key="6">
    <source>
        <dbReference type="Proteomes" id="UP000335496"/>
    </source>
</evidence>
<feature type="compositionally biased region" description="Basic and acidic residues" evidence="1">
    <location>
        <begin position="460"/>
        <end position="469"/>
    </location>
</feature>
<dbReference type="AlphaFoldDB" id="A0A4Q5GLH0"/>
<keyword evidence="6" id="KW-1185">Reference proteome</keyword>
<evidence type="ECO:0000313" key="5">
    <source>
        <dbReference type="Proteomes" id="UP000291917"/>
    </source>
</evidence>
<dbReference type="EMBL" id="VVZX01000035">
    <property type="protein sequence ID" value="KAA5269314.1"/>
    <property type="molecule type" value="Genomic_DNA"/>
</dbReference>
<name>A0A4Q5GLH0_9BACE</name>
<dbReference type="EMBL" id="RCXL01000037">
    <property type="protein sequence ID" value="RYT69237.1"/>
    <property type="molecule type" value="Genomic_DNA"/>
</dbReference>
<reference evidence="4 5" key="2">
    <citation type="journal article" date="2019" name="Science, e1252229">
        <title>Invertible promoters mediate bacterial phase variation, antibiotic resistance, and host adaptation in the gut.</title>
        <authorList>
            <person name="Jiang X."/>
            <person name="Hall A.B."/>
            <person name="Arthur T.D."/>
            <person name="Plichta D.R."/>
            <person name="Covington C.T."/>
            <person name="Poyet M."/>
            <person name="Crothers J."/>
            <person name="Moses P.L."/>
            <person name="Tolonen A.C."/>
            <person name="Vlamakis H."/>
            <person name="Alm E.J."/>
            <person name="Xavier R.J."/>
        </authorList>
    </citation>
    <scope>NUCLEOTIDE SEQUENCE [LARGE SCALE GENOMIC DNA]</scope>
    <source>
        <strain evidence="5">bj_0095</strain>
        <strain evidence="4">Bj_0095</strain>
    </source>
</reference>
<proteinExistence type="predicted"/>
<dbReference type="RefSeq" id="WP_130089154.1">
    <property type="nucleotide sequence ID" value="NZ_RCXL01000037.1"/>
</dbReference>
<reference evidence="3 6" key="1">
    <citation type="journal article" date="2019" name="Nat. Med.">
        <title>A library of human gut bacterial isolates paired with longitudinal multiomics data enables mechanistic microbiome research.</title>
        <authorList>
            <person name="Poyet M."/>
            <person name="Groussin M."/>
            <person name="Gibbons S.M."/>
            <person name="Avila-Pacheco J."/>
            <person name="Jiang X."/>
            <person name="Kearney S.M."/>
            <person name="Perrotta A.R."/>
            <person name="Berdy B."/>
            <person name="Zhao S."/>
            <person name="Lieberman T.D."/>
            <person name="Swanson P.K."/>
            <person name="Smith M."/>
            <person name="Roesemann S."/>
            <person name="Alexander J.E."/>
            <person name="Rich S.A."/>
            <person name="Livny J."/>
            <person name="Vlamakis H."/>
            <person name="Clish C."/>
            <person name="Bullock K."/>
            <person name="Deik A."/>
            <person name="Scott J."/>
            <person name="Pierce K.A."/>
            <person name="Xavier R.J."/>
            <person name="Alm E.J."/>
        </authorList>
    </citation>
    <scope>NUCLEOTIDE SEQUENCE [LARGE SCALE GENOMIC DNA]</scope>
    <source>
        <strain evidence="3 6">BIOML-A1</strain>
    </source>
</reference>
<evidence type="ECO:0000256" key="1">
    <source>
        <dbReference type="SAM" id="MobiDB-lite"/>
    </source>
</evidence>
<feature type="compositionally biased region" description="Basic residues" evidence="1">
    <location>
        <begin position="470"/>
        <end position="483"/>
    </location>
</feature>
<evidence type="ECO:0000313" key="4">
    <source>
        <dbReference type="EMBL" id="RYT69237.1"/>
    </source>
</evidence>
<comment type="caution">
    <text evidence="4">The sequence shown here is derived from an EMBL/GenBank/DDBJ whole genome shotgun (WGS) entry which is preliminary data.</text>
</comment>
<dbReference type="Proteomes" id="UP000335496">
    <property type="component" value="Unassembled WGS sequence"/>
</dbReference>
<sequence length="483" mass="56239">MIAEILLPFKNDTLTHKISYQLAKIEEGNAKELYNSSGDSLSNMYSNMLLVSALNDRIKSPFIEFVLSSPVGEDLSNDKFLEVAKEYLYAMGYADSCYTIIKHDDKENSHIHILATTLDVSGNRISDQYSKVRSGKIMRELEIKHGLERMEKGRSSYNKTLGESQYRQYFFDTALHKALRSYNMKERIKEMLDASENFKAVNPDMSKSYTNDEWKIMLGEDSYTKILAVLSNARFFNPLYKDELLSAMDRLYQGCSTMKEFRDKLEKEGYYCRLVSDKGKSHYVYGIPERGFYLKDTGLPERYRFGKIAFVGNKMTPDEQKHYLYNKVFAILKESSGYEDFKEKLAENDIKLIEHINRKGVYGISFVMMNVDAPEIFKSSDISRRLTYRNIQNYFSKEQEPEVKQEQERKEKCRRNELDINPVIVCYANNRQEWEKDMNYMYPAAMAIGGIALESSGRQRKSDDDELPGKKKKKKRRNKGLSI</sequence>
<organism evidence="4 5">
    <name type="scientific">Bacteroides eggerthii</name>
    <dbReference type="NCBI Taxonomy" id="28111"/>
    <lineage>
        <taxon>Bacteria</taxon>
        <taxon>Pseudomonadati</taxon>
        <taxon>Bacteroidota</taxon>
        <taxon>Bacteroidia</taxon>
        <taxon>Bacteroidales</taxon>
        <taxon>Bacteroidaceae</taxon>
        <taxon>Bacteroides</taxon>
    </lineage>
</organism>
<feature type="domain" description="MobA/VirD2-like nuclease" evidence="2">
    <location>
        <begin position="28"/>
        <end position="147"/>
    </location>
</feature>
<evidence type="ECO:0000313" key="3">
    <source>
        <dbReference type="EMBL" id="KAA5269314.1"/>
    </source>
</evidence>
<feature type="region of interest" description="Disordered" evidence="1">
    <location>
        <begin position="454"/>
        <end position="483"/>
    </location>
</feature>
<dbReference type="Proteomes" id="UP000291917">
    <property type="component" value="Unassembled WGS sequence"/>
</dbReference>
<protein>
    <submittedName>
        <fullName evidence="4">Mobilization protein</fullName>
    </submittedName>
    <submittedName>
        <fullName evidence="3">Relaxase/mobilization nuclease domain-containing protein</fullName>
    </submittedName>
</protein>
<gene>
    <name evidence="4" type="ORF">EAJ03_17310</name>
    <name evidence="3" type="ORF">F2Z23_17720</name>
</gene>
<dbReference type="Pfam" id="PF03432">
    <property type="entry name" value="Relaxase"/>
    <property type="match status" value="1"/>
</dbReference>